<dbReference type="PANTHER" id="PTHR23336">
    <property type="entry name" value="ZINC FINGER CW-TYPE COILED-COIL DOMAIN PROTEIN 3"/>
    <property type="match status" value="1"/>
</dbReference>
<name>A0AAD5ZBQ8_9POAL</name>
<keyword evidence="9" id="KW-0539">Nucleus</keyword>
<comment type="similarity">
    <text evidence="2">Belongs to the MORC ATPase protein family.</text>
</comment>
<keyword evidence="8" id="KW-0234">DNA repair</keyword>
<feature type="region of interest" description="Disordered" evidence="10">
    <location>
        <begin position="629"/>
        <end position="700"/>
    </location>
</feature>
<keyword evidence="4" id="KW-0378">Hydrolase</keyword>
<dbReference type="EMBL" id="JAMRDG010000002">
    <property type="protein sequence ID" value="KAJ3690595.1"/>
    <property type="molecule type" value="Genomic_DNA"/>
</dbReference>
<dbReference type="Proteomes" id="UP001210211">
    <property type="component" value="Unassembled WGS sequence"/>
</dbReference>
<feature type="compositionally biased region" description="Polar residues" evidence="10">
    <location>
        <begin position="665"/>
        <end position="674"/>
    </location>
</feature>
<evidence type="ECO:0000256" key="8">
    <source>
        <dbReference type="ARBA" id="ARBA00023204"/>
    </source>
</evidence>
<evidence type="ECO:0000256" key="6">
    <source>
        <dbReference type="ARBA" id="ARBA00023054"/>
    </source>
</evidence>
<organism evidence="12 13">
    <name type="scientific">Rhynchospora tenuis</name>
    <dbReference type="NCBI Taxonomy" id="198213"/>
    <lineage>
        <taxon>Eukaryota</taxon>
        <taxon>Viridiplantae</taxon>
        <taxon>Streptophyta</taxon>
        <taxon>Embryophyta</taxon>
        <taxon>Tracheophyta</taxon>
        <taxon>Spermatophyta</taxon>
        <taxon>Magnoliopsida</taxon>
        <taxon>Liliopsida</taxon>
        <taxon>Poales</taxon>
        <taxon>Cyperaceae</taxon>
        <taxon>Cyperoideae</taxon>
        <taxon>Rhynchosporeae</taxon>
        <taxon>Rhynchospora</taxon>
    </lineage>
</organism>
<dbReference type="GO" id="GO:0006281">
    <property type="term" value="P:DNA repair"/>
    <property type="evidence" value="ECO:0007669"/>
    <property type="project" value="UniProtKB-KW"/>
</dbReference>
<sequence>MLNIDGALGADQSDIQEKPRLYVTLQKSDKQICRTKPVGHHFIRQTSIWQITKFHSIGVYKESNFPQFQLFPQPENQYQSDEWPVLMGFLHKYEKVALVSLEGYELYIQAPDAEFSHAIVMYQILSPHYIPNFPFHTPACGKEVIGPQEVTGDKAAFFIREVDASPPLSFGEATNNLRSQSLKKNFLSNHPTILKALSHTHGWIFGAIAELVDNSRDANSKRLDINIESFYSKKEGKTIPVLSVIDDGHGMSHDKIMTMIAFGHSLPEGRLSGSIGRFGIGFKTGSMRLGKDAIVLTQTSTSRSVALLSQTFNEDKPNLEVPVVSYCKHNNYMELDLSVQSEASAEYTLKAIKNFSPFNEYFLGQKLGLFGETGTGTQIYIWNLDKWGQNYSLEWDNNMHEGDILIRSKRVRSRRGQLNQQVPLDYSLRAYMEVIFLNPRMQTYIQGSLVKAYPLTKSLNQTARVKGMIMGKPLHLTIGRSNTEWERGNCGIFLYWQDRLIEAYKRVGGQVYNPNMGRGIIGVMDTTNFMDDDDGKPWVMNNKQQFLDCEASAKLEEWLGQKYDEYWEKNFDPCDLKKGSDRYKPDHSVQCDKCGTWRVLDSAFNTDTSLGRRCEDPHRQVAHGVITVSAKGSGYGEENTTTEDPVSSRAGPSKRKKVKAAQRLLPQSSSSATAETDAGILNISTGEEDSGGNNDNIEEKIRASTLASLRRLRGCK</sequence>
<dbReference type="InterPro" id="IPR036890">
    <property type="entry name" value="HATPase_C_sf"/>
</dbReference>
<evidence type="ECO:0000256" key="2">
    <source>
        <dbReference type="ARBA" id="ARBA00007845"/>
    </source>
</evidence>
<dbReference type="SUPFAM" id="SSF55874">
    <property type="entry name" value="ATPase domain of HSP90 chaperone/DNA topoisomerase II/histidine kinase"/>
    <property type="match status" value="1"/>
</dbReference>
<keyword evidence="7" id="KW-0943">RNA-mediated gene silencing</keyword>
<dbReference type="GO" id="GO:0004519">
    <property type="term" value="F:endonuclease activity"/>
    <property type="evidence" value="ECO:0007669"/>
    <property type="project" value="UniProtKB-KW"/>
</dbReference>
<evidence type="ECO:0000256" key="5">
    <source>
        <dbReference type="ARBA" id="ARBA00022763"/>
    </source>
</evidence>
<reference evidence="12 13" key="1">
    <citation type="journal article" date="2022" name="Cell">
        <title>Repeat-based holocentromeres influence genome architecture and karyotype evolution.</title>
        <authorList>
            <person name="Hofstatter P.G."/>
            <person name="Thangavel G."/>
            <person name="Lux T."/>
            <person name="Neumann P."/>
            <person name="Vondrak T."/>
            <person name="Novak P."/>
            <person name="Zhang M."/>
            <person name="Costa L."/>
            <person name="Castellani M."/>
            <person name="Scott A."/>
            <person name="Toegelov H."/>
            <person name="Fuchs J."/>
            <person name="Mata-Sucre Y."/>
            <person name="Dias Y."/>
            <person name="Vanzela A.L.L."/>
            <person name="Huettel B."/>
            <person name="Almeida C.C.S."/>
            <person name="Simkova H."/>
            <person name="Souza G."/>
            <person name="Pedrosa-Harand A."/>
            <person name="Macas J."/>
            <person name="Mayer K.F.X."/>
            <person name="Houben A."/>
            <person name="Marques A."/>
        </authorList>
    </citation>
    <scope>NUCLEOTIDE SEQUENCE [LARGE SCALE GENOMIC DNA]</scope>
    <source>
        <strain evidence="12">RhyTen1mFocal</strain>
    </source>
</reference>
<dbReference type="InterPro" id="IPR041006">
    <property type="entry name" value="Morc_S5"/>
</dbReference>
<dbReference type="Pfam" id="PF17942">
    <property type="entry name" value="Morc6_S5"/>
    <property type="match status" value="1"/>
</dbReference>
<evidence type="ECO:0000259" key="11">
    <source>
        <dbReference type="Pfam" id="PF17942"/>
    </source>
</evidence>
<evidence type="ECO:0000256" key="10">
    <source>
        <dbReference type="SAM" id="MobiDB-lite"/>
    </source>
</evidence>
<dbReference type="GO" id="GO:0031349">
    <property type="term" value="P:positive regulation of defense response"/>
    <property type="evidence" value="ECO:0007669"/>
    <property type="project" value="UniProtKB-ARBA"/>
</dbReference>
<accession>A0AAD5ZBQ8</accession>
<keyword evidence="6" id="KW-0175">Coiled coil</keyword>
<dbReference type="GO" id="GO:0031047">
    <property type="term" value="P:regulatory ncRNA-mediated gene silencing"/>
    <property type="evidence" value="ECO:0007669"/>
    <property type="project" value="UniProtKB-KW"/>
</dbReference>
<feature type="domain" description="Morc S5" evidence="11">
    <location>
        <begin position="426"/>
        <end position="567"/>
    </location>
</feature>
<evidence type="ECO:0000256" key="9">
    <source>
        <dbReference type="ARBA" id="ARBA00023242"/>
    </source>
</evidence>
<protein>
    <recommendedName>
        <fullName evidence="11">Morc S5 domain-containing protein</fullName>
    </recommendedName>
</protein>
<evidence type="ECO:0000256" key="1">
    <source>
        <dbReference type="ARBA" id="ARBA00004123"/>
    </source>
</evidence>
<dbReference type="Pfam" id="PF13589">
    <property type="entry name" value="HATPase_c_3"/>
    <property type="match status" value="1"/>
</dbReference>
<dbReference type="AlphaFoldDB" id="A0AAD5ZBQ8"/>
<keyword evidence="5" id="KW-0227">DNA damage</keyword>
<comment type="caution">
    <text evidence="12">The sequence shown here is derived from an EMBL/GenBank/DDBJ whole genome shotgun (WGS) entry which is preliminary data.</text>
</comment>
<dbReference type="Gene3D" id="3.30.565.10">
    <property type="entry name" value="Histidine kinase-like ATPase, C-terminal domain"/>
    <property type="match status" value="1"/>
</dbReference>
<evidence type="ECO:0000313" key="12">
    <source>
        <dbReference type="EMBL" id="KAJ3690595.1"/>
    </source>
</evidence>
<evidence type="ECO:0000313" key="13">
    <source>
        <dbReference type="Proteomes" id="UP001210211"/>
    </source>
</evidence>
<proteinExistence type="inferred from homology"/>
<keyword evidence="13" id="KW-1185">Reference proteome</keyword>
<evidence type="ECO:0000256" key="7">
    <source>
        <dbReference type="ARBA" id="ARBA00023158"/>
    </source>
</evidence>
<evidence type="ECO:0000256" key="3">
    <source>
        <dbReference type="ARBA" id="ARBA00022722"/>
    </source>
</evidence>
<dbReference type="GO" id="GO:0016887">
    <property type="term" value="F:ATP hydrolysis activity"/>
    <property type="evidence" value="ECO:0007669"/>
    <property type="project" value="InterPro"/>
</dbReference>
<dbReference type="InterPro" id="IPR045261">
    <property type="entry name" value="MORC_ATPase"/>
</dbReference>
<keyword evidence="3" id="KW-0540">Nuclease</keyword>
<comment type="subcellular location">
    <subcellularLocation>
        <location evidence="1">Nucleus</location>
    </subcellularLocation>
</comment>
<evidence type="ECO:0000256" key="4">
    <source>
        <dbReference type="ARBA" id="ARBA00022759"/>
    </source>
</evidence>
<keyword evidence="4" id="KW-0255">Endonuclease</keyword>
<dbReference type="GO" id="GO:0005634">
    <property type="term" value="C:nucleus"/>
    <property type="evidence" value="ECO:0007669"/>
    <property type="project" value="UniProtKB-SubCell"/>
</dbReference>
<dbReference type="PANTHER" id="PTHR23336:SF11">
    <property type="entry name" value="OS06G0622000 PROTEIN"/>
    <property type="match status" value="1"/>
</dbReference>
<gene>
    <name evidence="12" type="ORF">LUZ61_019759</name>
</gene>